<dbReference type="OrthoDB" id="1857384at2759"/>
<dbReference type="FunCoup" id="A0A058ZYH6">
    <property type="interactions" value="47"/>
</dbReference>
<name>A0A058ZYH6_EUCGR</name>
<organism evidence="1">
    <name type="scientific">Eucalyptus grandis</name>
    <name type="common">Flooded gum</name>
    <dbReference type="NCBI Taxonomy" id="71139"/>
    <lineage>
        <taxon>Eukaryota</taxon>
        <taxon>Viridiplantae</taxon>
        <taxon>Streptophyta</taxon>
        <taxon>Embryophyta</taxon>
        <taxon>Tracheophyta</taxon>
        <taxon>Spermatophyta</taxon>
        <taxon>Magnoliopsida</taxon>
        <taxon>eudicotyledons</taxon>
        <taxon>Gunneridae</taxon>
        <taxon>Pentapetalae</taxon>
        <taxon>rosids</taxon>
        <taxon>malvids</taxon>
        <taxon>Myrtales</taxon>
        <taxon>Myrtaceae</taxon>
        <taxon>Myrtoideae</taxon>
        <taxon>Eucalypteae</taxon>
        <taxon>Eucalyptus</taxon>
    </lineage>
</organism>
<dbReference type="EMBL" id="KK198763">
    <property type="protein sequence ID" value="KCW46862.1"/>
    <property type="molecule type" value="Genomic_DNA"/>
</dbReference>
<protein>
    <submittedName>
        <fullName evidence="1">Uncharacterized protein</fullName>
    </submittedName>
</protein>
<dbReference type="KEGG" id="egr:104424666"/>
<dbReference type="AlphaFoldDB" id="A0A058ZYH6"/>
<dbReference type="Gramene" id="KCW46862">
    <property type="protein sequence ID" value="KCW46862"/>
    <property type="gene ID" value="EUGRSUZ_K00667"/>
</dbReference>
<dbReference type="PANTHER" id="PTHR48165">
    <property type="entry name" value="BNAC03G44900D PROTEIN"/>
    <property type="match status" value="1"/>
</dbReference>
<proteinExistence type="predicted"/>
<dbReference type="PANTHER" id="PTHR48165:SF1">
    <property type="entry name" value="TRANSMEMBRANE PROTEIN"/>
    <property type="match status" value="1"/>
</dbReference>
<evidence type="ECO:0000313" key="1">
    <source>
        <dbReference type="EMBL" id="KCW46862.1"/>
    </source>
</evidence>
<sequence length="106" mass="11663">MRQMFGVMARRKSSRVADEAMLGGGNRADLPIFVRDADGRAERGWSGLPVLFHGVFRAMVSVVSCFSPPHVNGTDGVWVSGHEFGHQASEMNHLIVSDSMRYAILM</sequence>
<accession>A0A058ZYH6</accession>
<reference evidence="1" key="1">
    <citation type="submission" date="2013-07" db="EMBL/GenBank/DDBJ databases">
        <title>The genome of Eucalyptus grandis.</title>
        <authorList>
            <person name="Schmutz J."/>
            <person name="Hayes R."/>
            <person name="Myburg A."/>
            <person name="Tuskan G."/>
            <person name="Grattapaglia D."/>
            <person name="Rokhsar D.S."/>
        </authorList>
    </citation>
    <scope>NUCLEOTIDE SEQUENCE</scope>
    <source>
        <tissue evidence="1">Leaf extractions</tissue>
    </source>
</reference>
<gene>
    <name evidence="1" type="ORF">EUGRSUZ_K00667</name>
</gene>
<dbReference type="OMA" id="HGWSGIS"/>
<dbReference type="InParanoid" id="A0A058ZYH6"/>